<sequence>MTDPLSLITAVVTLLGAGGQIGKGLKKLVDLKNAPGILLAVNNEVTDLRAVVQIFDDLLQRQYNTGDAAPYSQLSVSLEKVKQTLLRLEQLISYELTVIVGDDHHLRLDKSAWLLAEPKFRAIKDQIRDDKTALYRGLALLTHFMIEYLSRRLYLSVETLEERMLQARDHVVEELHDLKYAVGNVLDQQKQQDHSLRRIQKNTATICQDGFPVDGLMFAGRNLIRISEPDYAHQQLQHNIERNRTLYHKSGGMAFEVSPIESGPLVSNADQHFHQAQLPGSIERKLSHRNTEKMLHPATKSSSRRFNTFPLSPNHIEPKDSNLPSGQTQSLMATLELTTDHCGSDCCCGCHRRSLFRSPSLFDKVLGSLSVGYHTSPWAAPTCNSPSCRHRSRKFTYIHAFPQWFWNRIVLAHLVYSQSKGPELCFRMLRVRSMDSDIFRLFRGPREADEIIMTGVKRLFDNGEASVLDVDEEGGSVLRWAVMKRCYQTIKLLTEYGADPHVEDSFGLSPFKYAWTLIFSNAVSPESAALLRQLFWDQSRFDIFQFPQLHKAYLGIASVTFDMALAKIQRSDVDEIDATGRAILSWACQRGDSLAVARLLKYGADPNLSDSRGRTPLHWATQSSSIESISLLLAHRADTELQDRDGRTPLALCSIICKVGFVKLLLDAKANIETQDLCLRRPLHHAAVLNRPQIAELLIERGADIDAESEDGFSAFEYAISRQSRTTIKISLCPIDDVVRAALGKDILLLAALYGDEKALKFLSSMILVDVDLGAKDDQGWTALEIAKWRRDYTSTCSIDSIQRPSRTLIAWFETFKALWEDIETRQERMLSNCFKHNIPGQAVYAQQAANESGKFGEDEDDEVWEDATES</sequence>
<feature type="repeat" description="ANK" evidence="3">
    <location>
        <begin position="682"/>
        <end position="710"/>
    </location>
</feature>
<feature type="repeat" description="ANK" evidence="3">
    <location>
        <begin position="645"/>
        <end position="677"/>
    </location>
</feature>
<dbReference type="Pfam" id="PF12796">
    <property type="entry name" value="Ank_2"/>
    <property type="match status" value="1"/>
</dbReference>
<dbReference type="PROSITE" id="PS50297">
    <property type="entry name" value="ANK_REP_REGION"/>
    <property type="match status" value="3"/>
</dbReference>
<dbReference type="SMART" id="SM00248">
    <property type="entry name" value="ANK"/>
    <property type="match status" value="6"/>
</dbReference>
<evidence type="ECO:0000256" key="2">
    <source>
        <dbReference type="ARBA" id="ARBA00023043"/>
    </source>
</evidence>
<dbReference type="PANTHER" id="PTHR24198:SF165">
    <property type="entry name" value="ANKYRIN REPEAT-CONTAINING PROTEIN-RELATED"/>
    <property type="match status" value="1"/>
</dbReference>
<dbReference type="AlphaFoldDB" id="A0AA39QSE3"/>
<accession>A0AA39QSE3</accession>
<dbReference type="Proteomes" id="UP001166286">
    <property type="component" value="Unassembled WGS sequence"/>
</dbReference>
<proteinExistence type="predicted"/>
<keyword evidence="6" id="KW-1185">Reference proteome</keyword>
<dbReference type="Pfam" id="PF13606">
    <property type="entry name" value="Ank_3"/>
    <property type="match status" value="1"/>
</dbReference>
<feature type="region of interest" description="Disordered" evidence="4">
    <location>
        <begin position="850"/>
        <end position="871"/>
    </location>
</feature>
<feature type="compositionally biased region" description="Acidic residues" evidence="4">
    <location>
        <begin position="858"/>
        <end position="871"/>
    </location>
</feature>
<evidence type="ECO:0000256" key="4">
    <source>
        <dbReference type="SAM" id="MobiDB-lite"/>
    </source>
</evidence>
<gene>
    <name evidence="5" type="ORF">JMJ35_009377</name>
</gene>
<dbReference type="SUPFAM" id="SSF48403">
    <property type="entry name" value="Ankyrin repeat"/>
    <property type="match status" value="2"/>
</dbReference>
<evidence type="ECO:0000256" key="1">
    <source>
        <dbReference type="ARBA" id="ARBA00022737"/>
    </source>
</evidence>
<dbReference type="PRINTS" id="PR01415">
    <property type="entry name" value="ANKYRIN"/>
</dbReference>
<dbReference type="EMBL" id="JAFEKC020000021">
    <property type="protein sequence ID" value="KAK0508293.1"/>
    <property type="molecule type" value="Genomic_DNA"/>
</dbReference>
<protein>
    <recommendedName>
        <fullName evidence="7">Ankyrin</fullName>
    </recommendedName>
</protein>
<feature type="repeat" description="ANK" evidence="3">
    <location>
        <begin position="579"/>
        <end position="611"/>
    </location>
</feature>
<dbReference type="PANTHER" id="PTHR24198">
    <property type="entry name" value="ANKYRIN REPEAT AND PROTEIN KINASE DOMAIN-CONTAINING PROTEIN"/>
    <property type="match status" value="1"/>
</dbReference>
<evidence type="ECO:0008006" key="7">
    <source>
        <dbReference type="Google" id="ProtNLM"/>
    </source>
</evidence>
<comment type="caution">
    <text evidence="5">The sequence shown here is derived from an EMBL/GenBank/DDBJ whole genome shotgun (WGS) entry which is preliminary data.</text>
</comment>
<keyword evidence="2 3" id="KW-0040">ANK repeat</keyword>
<dbReference type="InterPro" id="IPR036770">
    <property type="entry name" value="Ankyrin_rpt-contain_sf"/>
</dbReference>
<evidence type="ECO:0000256" key="3">
    <source>
        <dbReference type="PROSITE-ProRule" id="PRU00023"/>
    </source>
</evidence>
<feature type="repeat" description="ANK" evidence="3">
    <location>
        <begin position="612"/>
        <end position="644"/>
    </location>
</feature>
<keyword evidence="1" id="KW-0677">Repeat</keyword>
<dbReference type="Gene3D" id="1.25.40.20">
    <property type="entry name" value="Ankyrin repeat-containing domain"/>
    <property type="match status" value="3"/>
</dbReference>
<evidence type="ECO:0000313" key="6">
    <source>
        <dbReference type="Proteomes" id="UP001166286"/>
    </source>
</evidence>
<evidence type="ECO:0000313" key="5">
    <source>
        <dbReference type="EMBL" id="KAK0508293.1"/>
    </source>
</evidence>
<name>A0AA39QSE3_9LECA</name>
<organism evidence="5 6">
    <name type="scientific">Cladonia borealis</name>
    <dbReference type="NCBI Taxonomy" id="184061"/>
    <lineage>
        <taxon>Eukaryota</taxon>
        <taxon>Fungi</taxon>
        <taxon>Dikarya</taxon>
        <taxon>Ascomycota</taxon>
        <taxon>Pezizomycotina</taxon>
        <taxon>Lecanoromycetes</taxon>
        <taxon>OSLEUM clade</taxon>
        <taxon>Lecanoromycetidae</taxon>
        <taxon>Lecanorales</taxon>
        <taxon>Lecanorineae</taxon>
        <taxon>Cladoniaceae</taxon>
        <taxon>Cladonia</taxon>
    </lineage>
</organism>
<feature type="repeat" description="ANK" evidence="3">
    <location>
        <begin position="473"/>
        <end position="505"/>
    </location>
</feature>
<reference evidence="5" key="1">
    <citation type="submission" date="2023-03" db="EMBL/GenBank/DDBJ databases">
        <title>Complete genome of Cladonia borealis.</title>
        <authorList>
            <person name="Park H."/>
        </authorList>
    </citation>
    <scope>NUCLEOTIDE SEQUENCE</scope>
    <source>
        <strain evidence="5">ANT050790</strain>
    </source>
</reference>
<dbReference type="PROSITE" id="PS50088">
    <property type="entry name" value="ANK_REPEAT"/>
    <property type="match status" value="5"/>
</dbReference>
<dbReference type="InterPro" id="IPR002110">
    <property type="entry name" value="Ankyrin_rpt"/>
</dbReference>